<name>A0A1M3L3R9_9BACT</name>
<evidence type="ECO:0000256" key="1">
    <source>
        <dbReference type="SAM" id="Phobius"/>
    </source>
</evidence>
<feature type="transmembrane region" description="Helical" evidence="1">
    <location>
        <begin position="32"/>
        <end position="50"/>
    </location>
</feature>
<reference evidence="2 3" key="1">
    <citation type="submission" date="2016-09" db="EMBL/GenBank/DDBJ databases">
        <title>Genome-resolved meta-omics ties microbial dynamics to process performance in biotechnology for thiocyanate degradation.</title>
        <authorList>
            <person name="Kantor R.S."/>
            <person name="Huddy R.J."/>
            <person name="Iyer R."/>
            <person name="Thomas B.C."/>
            <person name="Brown C.T."/>
            <person name="Anantharaman K."/>
            <person name="Tringe S."/>
            <person name="Hettich R.L."/>
            <person name="Harrison S.T."/>
            <person name="Banfield J.F."/>
        </authorList>
    </citation>
    <scope>NUCLEOTIDE SEQUENCE [LARGE SCALE GENOMIC DNA]</scope>
    <source>
        <strain evidence="2">59-99</strain>
    </source>
</reference>
<dbReference type="EMBL" id="MKVH01000008">
    <property type="protein sequence ID" value="OJX60006.1"/>
    <property type="molecule type" value="Genomic_DNA"/>
</dbReference>
<keyword evidence="1" id="KW-1133">Transmembrane helix</keyword>
<dbReference type="AlphaFoldDB" id="A0A1M3L3R9"/>
<feature type="transmembrane region" description="Helical" evidence="1">
    <location>
        <begin position="56"/>
        <end position="78"/>
    </location>
</feature>
<feature type="transmembrane region" description="Helical" evidence="1">
    <location>
        <begin position="155"/>
        <end position="179"/>
    </location>
</feature>
<sequence length="224" mass="25707">MEDGMLVRLSPWVIIKDHVNTFRRFDSERFDWPQLILFFILPVIVGFLTACWKSDIAVSINSALINVSAIFIALLLNLQVLVTSSIDRCMDQRDKLKSHPHFNLMTKEGMFNKDILAVMAYLLECTFFNVSFAILTAVILIVVSFMANIEAPYEWILSVTSGAIVCLSMVFVMTLLMILQRVHRYTAVNTTVSNTWVMRKRDELDRKLKMGEHGEGRVPKEEIE</sequence>
<keyword evidence="1" id="KW-0472">Membrane</keyword>
<evidence type="ECO:0000313" key="2">
    <source>
        <dbReference type="EMBL" id="OJX60006.1"/>
    </source>
</evidence>
<organism evidence="2 3">
    <name type="scientific">Candidatus Kapaibacterium thiocyanatum</name>
    <dbReference type="NCBI Taxonomy" id="1895771"/>
    <lineage>
        <taxon>Bacteria</taxon>
        <taxon>Pseudomonadati</taxon>
        <taxon>Candidatus Kapaibacteriota</taxon>
        <taxon>Candidatus Kapaibacteriia</taxon>
        <taxon>Candidatus Kapaibacteriales</taxon>
        <taxon>Candidatus Kapaibacteriaceae</taxon>
        <taxon>Candidatus Kapaibacterium</taxon>
    </lineage>
</organism>
<dbReference type="Proteomes" id="UP000184233">
    <property type="component" value="Unassembled WGS sequence"/>
</dbReference>
<keyword evidence="1" id="KW-0812">Transmembrane</keyword>
<evidence type="ECO:0000313" key="3">
    <source>
        <dbReference type="Proteomes" id="UP000184233"/>
    </source>
</evidence>
<dbReference type="STRING" id="1895771.BGO89_08430"/>
<comment type="caution">
    <text evidence="2">The sequence shown here is derived from an EMBL/GenBank/DDBJ whole genome shotgun (WGS) entry which is preliminary data.</text>
</comment>
<protein>
    <submittedName>
        <fullName evidence="2">Uncharacterized protein</fullName>
    </submittedName>
</protein>
<accession>A0A1M3L3R9</accession>
<gene>
    <name evidence="2" type="ORF">BGO89_08430</name>
</gene>
<proteinExistence type="predicted"/>
<feature type="transmembrane region" description="Helical" evidence="1">
    <location>
        <begin position="115"/>
        <end position="143"/>
    </location>
</feature>